<keyword evidence="1 2" id="KW-0378">Hydrolase</keyword>
<feature type="short sequence motif" description="HXTX 1" evidence="2">
    <location>
        <begin position="38"/>
        <end position="41"/>
    </location>
</feature>
<evidence type="ECO:0000313" key="4">
    <source>
        <dbReference type="Proteomes" id="UP000578569"/>
    </source>
</evidence>
<dbReference type="Pfam" id="PF13563">
    <property type="entry name" value="2_5_RNA_ligase2"/>
    <property type="match status" value="1"/>
</dbReference>
<comment type="function">
    <text evidence="2">Hydrolyzes RNA 2',3'-cyclic phosphodiester to an RNA 2'-phosphomonoester.</text>
</comment>
<dbReference type="EMBL" id="JACICF010000001">
    <property type="protein sequence ID" value="MBB3763319.1"/>
    <property type="molecule type" value="Genomic_DNA"/>
</dbReference>
<feature type="active site" description="Proton donor" evidence="2">
    <location>
        <position position="38"/>
    </location>
</feature>
<dbReference type="GO" id="GO:0008664">
    <property type="term" value="F:RNA 2',3'-cyclic 3'-phosphodiesterase activity"/>
    <property type="evidence" value="ECO:0007669"/>
    <property type="project" value="UniProtKB-EC"/>
</dbReference>
<sequence length="178" mass="20115">MHRLFVAFVPPEPMIDRLVTVMDGEPEGLRWISEEQLHCTLRFIGEVERPVAEDLAHLLAHVRAPALQCRLDGVGAFDRERRGALWARMAPREPIEALHHKIDRAVTACGLPPERRAFLPHVTLARWSGRVVEHRGWSERHGGLSSPAMRIDRFTLFESELGHAGPLYRAVAQYPLGA</sequence>
<dbReference type="GO" id="GO:0016874">
    <property type="term" value="F:ligase activity"/>
    <property type="evidence" value="ECO:0007669"/>
    <property type="project" value="UniProtKB-KW"/>
</dbReference>
<dbReference type="Gene3D" id="3.90.1140.10">
    <property type="entry name" value="Cyclic phosphodiesterase"/>
    <property type="match status" value="1"/>
</dbReference>
<keyword evidence="4" id="KW-1185">Reference proteome</keyword>
<dbReference type="InterPro" id="IPR009097">
    <property type="entry name" value="Cyclic_Pdiesterase"/>
</dbReference>
<proteinExistence type="inferred from homology"/>
<dbReference type="RefSeq" id="WP_183932658.1">
    <property type="nucleotide sequence ID" value="NZ_JACICF010000001.1"/>
</dbReference>
<dbReference type="AlphaFoldDB" id="A0A839YVT9"/>
<feature type="active site" description="Proton acceptor" evidence="2">
    <location>
        <position position="121"/>
    </location>
</feature>
<dbReference type="SUPFAM" id="SSF55144">
    <property type="entry name" value="LigT-like"/>
    <property type="match status" value="1"/>
</dbReference>
<dbReference type="EC" id="3.1.4.58" evidence="2"/>
<gene>
    <name evidence="3" type="ORF">FHS50_000342</name>
</gene>
<feature type="short sequence motif" description="HXTX 2" evidence="2">
    <location>
        <begin position="121"/>
        <end position="124"/>
    </location>
</feature>
<dbReference type="HAMAP" id="MF_01940">
    <property type="entry name" value="RNA_CPDase"/>
    <property type="match status" value="1"/>
</dbReference>
<evidence type="ECO:0000256" key="1">
    <source>
        <dbReference type="ARBA" id="ARBA00022801"/>
    </source>
</evidence>
<dbReference type="NCBIfam" id="TIGR02258">
    <property type="entry name" value="2_5_ligase"/>
    <property type="match status" value="1"/>
</dbReference>
<comment type="catalytic activity">
    <reaction evidence="2">
        <text>a 3'-end 2',3'-cyclophospho-ribonucleotide-RNA + H2O = a 3'-end 2'-phospho-ribonucleotide-RNA + H(+)</text>
        <dbReference type="Rhea" id="RHEA:11828"/>
        <dbReference type="Rhea" id="RHEA-COMP:10464"/>
        <dbReference type="Rhea" id="RHEA-COMP:17353"/>
        <dbReference type="ChEBI" id="CHEBI:15377"/>
        <dbReference type="ChEBI" id="CHEBI:15378"/>
        <dbReference type="ChEBI" id="CHEBI:83064"/>
        <dbReference type="ChEBI" id="CHEBI:173113"/>
        <dbReference type="EC" id="3.1.4.58"/>
    </reaction>
</comment>
<protein>
    <recommendedName>
        <fullName evidence="2">RNA 2',3'-cyclic phosphodiesterase</fullName>
        <shortName evidence="2">RNA 2',3'-CPDase</shortName>
        <ecNumber evidence="2">3.1.4.58</ecNumber>
    </recommendedName>
</protein>
<dbReference type="Proteomes" id="UP000578569">
    <property type="component" value="Unassembled WGS sequence"/>
</dbReference>
<comment type="caution">
    <text evidence="3">The sequence shown here is derived from an EMBL/GenBank/DDBJ whole genome shotgun (WGS) entry which is preliminary data.</text>
</comment>
<reference evidence="3 4" key="1">
    <citation type="submission" date="2020-08" db="EMBL/GenBank/DDBJ databases">
        <title>Genomic Encyclopedia of Type Strains, Phase IV (KMG-IV): sequencing the most valuable type-strain genomes for metagenomic binning, comparative biology and taxonomic classification.</title>
        <authorList>
            <person name="Goeker M."/>
        </authorList>
    </citation>
    <scope>NUCLEOTIDE SEQUENCE [LARGE SCALE GENOMIC DNA]</scope>
    <source>
        <strain evidence="3 4">DSM 24194</strain>
    </source>
</reference>
<evidence type="ECO:0000256" key="2">
    <source>
        <dbReference type="HAMAP-Rule" id="MF_01940"/>
    </source>
</evidence>
<evidence type="ECO:0000313" key="3">
    <source>
        <dbReference type="EMBL" id="MBB3763319.1"/>
    </source>
</evidence>
<dbReference type="PANTHER" id="PTHR35561">
    <property type="entry name" value="RNA 2',3'-CYCLIC PHOSPHODIESTERASE"/>
    <property type="match status" value="1"/>
</dbReference>
<dbReference type="GO" id="GO:0004113">
    <property type="term" value="F:2',3'-cyclic-nucleotide 3'-phosphodiesterase activity"/>
    <property type="evidence" value="ECO:0007669"/>
    <property type="project" value="InterPro"/>
</dbReference>
<keyword evidence="3" id="KW-0436">Ligase</keyword>
<accession>A0A839YVT9</accession>
<comment type="similarity">
    <text evidence="2">Belongs to the 2H phosphoesterase superfamily. ThpR family.</text>
</comment>
<organism evidence="3 4">
    <name type="scientific">Sphingomicrobium lutaoense</name>
    <dbReference type="NCBI Taxonomy" id="515949"/>
    <lineage>
        <taxon>Bacteria</taxon>
        <taxon>Pseudomonadati</taxon>
        <taxon>Pseudomonadota</taxon>
        <taxon>Alphaproteobacteria</taxon>
        <taxon>Sphingomonadales</taxon>
        <taxon>Sphingomonadaceae</taxon>
        <taxon>Sphingomicrobium</taxon>
    </lineage>
</organism>
<dbReference type="InterPro" id="IPR004175">
    <property type="entry name" value="RNA_CPDase"/>
</dbReference>
<name>A0A839YVT9_9SPHN</name>
<dbReference type="PANTHER" id="PTHR35561:SF1">
    <property type="entry name" value="RNA 2',3'-CYCLIC PHOSPHODIESTERASE"/>
    <property type="match status" value="1"/>
</dbReference>